<organism evidence="5 6">
    <name type="scientific">Saponaria officinalis</name>
    <name type="common">Common soapwort</name>
    <name type="synonym">Lychnis saponaria</name>
    <dbReference type="NCBI Taxonomy" id="3572"/>
    <lineage>
        <taxon>Eukaryota</taxon>
        <taxon>Viridiplantae</taxon>
        <taxon>Streptophyta</taxon>
        <taxon>Embryophyta</taxon>
        <taxon>Tracheophyta</taxon>
        <taxon>Spermatophyta</taxon>
        <taxon>Magnoliopsida</taxon>
        <taxon>eudicotyledons</taxon>
        <taxon>Gunneridae</taxon>
        <taxon>Pentapetalae</taxon>
        <taxon>Caryophyllales</taxon>
        <taxon>Caryophyllaceae</taxon>
        <taxon>Caryophylleae</taxon>
        <taxon>Saponaria</taxon>
    </lineage>
</organism>
<comment type="caution">
    <text evidence="5">The sequence shown here is derived from an EMBL/GenBank/DDBJ whole genome shotgun (WGS) entry which is preliminary data.</text>
</comment>
<comment type="subcellular location">
    <subcellularLocation>
        <location evidence="1">Nucleus</location>
    </subcellularLocation>
</comment>
<dbReference type="InterPro" id="IPR036397">
    <property type="entry name" value="RNaseH_sf"/>
</dbReference>
<dbReference type="GO" id="GO:0000175">
    <property type="term" value="F:3'-5'-RNA exonuclease activity"/>
    <property type="evidence" value="ECO:0007669"/>
    <property type="project" value="InterPro"/>
</dbReference>
<dbReference type="PANTHER" id="PTHR12124:SF47">
    <property type="entry name" value="EXOSOME COMPONENT 10"/>
    <property type="match status" value="1"/>
</dbReference>
<dbReference type="InterPro" id="IPR012337">
    <property type="entry name" value="RNaseH-like_sf"/>
</dbReference>
<dbReference type="SMART" id="SM00341">
    <property type="entry name" value="HRDC"/>
    <property type="match status" value="1"/>
</dbReference>
<dbReference type="GO" id="GO:0071051">
    <property type="term" value="P:poly(A)-dependent snoRNA 3'-end processing"/>
    <property type="evidence" value="ECO:0007669"/>
    <property type="project" value="TreeGrafter"/>
</dbReference>
<sequence>MSNTTSNIPFHLPNLPKPQDVYGIRPDNSNKASVRPELPPELTRYFAHDFVDKPVPPENHTDIQPKPLESTQLTYIDTLDGLKVLRSKLCVVDEFGVDLEANNYRSFQGITCLMQISTRTEDFVVDTLKLHHSIRYYLGSVFLDPTKRKVMHGAGNDILWLQRDFGIYVCNLFDTMQASRVLKLDRNSLQYLLIYFCGVLANKQYQTSDWRIRPLPRDMLHYAREDTHYLLYIYDKMRSRLVSGAGRRLYDFDDPLLEVYSRSHKICTVIYEKEVFNDESYKNIFGLDEVGLNPTQMNVVAKMYKWRDELGRQKDESTGYVMPNKLLLEICEKMPKSKSELMSICDAHQRQNHPLIEKNIAQLMKIIGVSELKSKVSDVQHRQSGSEIEAEIQYQIKRPRGYFVTSAVYPQACYISAIHPPPVYCVPARRPLVMSPIYCTYPNYYKYQIC</sequence>
<dbReference type="GO" id="GO:0000467">
    <property type="term" value="P:exonucleolytic trimming to generate mature 3'-end of 5.8S rRNA from tricistronic rRNA transcript (SSU-rRNA, 5.8S rRNA, LSU-rRNA)"/>
    <property type="evidence" value="ECO:0007669"/>
    <property type="project" value="InterPro"/>
</dbReference>
<dbReference type="GO" id="GO:0071040">
    <property type="term" value="P:nuclear polyadenylation-dependent antisense transcript catabolic process"/>
    <property type="evidence" value="ECO:0007669"/>
    <property type="project" value="TreeGrafter"/>
</dbReference>
<reference evidence="5" key="1">
    <citation type="submission" date="2024-03" db="EMBL/GenBank/DDBJ databases">
        <title>WGS assembly of Saponaria officinalis var. Norfolk2.</title>
        <authorList>
            <person name="Jenkins J."/>
            <person name="Shu S."/>
            <person name="Grimwood J."/>
            <person name="Barry K."/>
            <person name="Goodstein D."/>
            <person name="Schmutz J."/>
            <person name="Leebens-Mack J."/>
            <person name="Osbourn A."/>
        </authorList>
    </citation>
    <scope>NUCLEOTIDE SEQUENCE [LARGE SCALE GENOMIC DNA]</scope>
    <source>
        <strain evidence="5">JIC</strain>
    </source>
</reference>
<dbReference type="GO" id="GO:0071044">
    <property type="term" value="P:histone mRNA catabolic process"/>
    <property type="evidence" value="ECO:0007669"/>
    <property type="project" value="TreeGrafter"/>
</dbReference>
<dbReference type="GO" id="GO:0071035">
    <property type="term" value="P:nuclear polyadenylation-dependent rRNA catabolic process"/>
    <property type="evidence" value="ECO:0007669"/>
    <property type="project" value="TreeGrafter"/>
</dbReference>
<gene>
    <name evidence="5" type="ORF">RND81_08G150800</name>
</gene>
<dbReference type="InterPro" id="IPR002121">
    <property type="entry name" value="HRDC_dom"/>
</dbReference>
<dbReference type="Proteomes" id="UP001443914">
    <property type="component" value="Unassembled WGS sequence"/>
</dbReference>
<evidence type="ECO:0000256" key="1">
    <source>
        <dbReference type="ARBA" id="ARBA00004123"/>
    </source>
</evidence>
<evidence type="ECO:0000256" key="3">
    <source>
        <dbReference type="SAM" id="MobiDB-lite"/>
    </source>
</evidence>
<dbReference type="Pfam" id="PF00570">
    <property type="entry name" value="HRDC"/>
    <property type="match status" value="1"/>
</dbReference>
<dbReference type="GO" id="GO:0005730">
    <property type="term" value="C:nucleolus"/>
    <property type="evidence" value="ECO:0007669"/>
    <property type="project" value="TreeGrafter"/>
</dbReference>
<evidence type="ECO:0000313" key="6">
    <source>
        <dbReference type="Proteomes" id="UP001443914"/>
    </source>
</evidence>
<protein>
    <recommendedName>
        <fullName evidence="4">HRDC domain-containing protein</fullName>
    </recommendedName>
</protein>
<dbReference type="FunFam" id="1.10.150.80:FF:000001">
    <property type="entry name" value="Putative exosome component 10"/>
    <property type="match status" value="1"/>
</dbReference>
<dbReference type="InterPro" id="IPR045092">
    <property type="entry name" value="Rrp6-like"/>
</dbReference>
<dbReference type="GO" id="GO:0003727">
    <property type="term" value="F:single-stranded RNA binding"/>
    <property type="evidence" value="ECO:0007669"/>
    <property type="project" value="TreeGrafter"/>
</dbReference>
<dbReference type="SUPFAM" id="SSF47819">
    <property type="entry name" value="HRDC-like"/>
    <property type="match status" value="1"/>
</dbReference>
<dbReference type="GO" id="GO:0000166">
    <property type="term" value="F:nucleotide binding"/>
    <property type="evidence" value="ECO:0007669"/>
    <property type="project" value="InterPro"/>
</dbReference>
<dbReference type="Gene3D" id="3.30.420.10">
    <property type="entry name" value="Ribonuclease H-like superfamily/Ribonuclease H"/>
    <property type="match status" value="1"/>
</dbReference>
<feature type="region of interest" description="Disordered" evidence="3">
    <location>
        <begin position="1"/>
        <end position="36"/>
    </location>
</feature>
<evidence type="ECO:0000313" key="5">
    <source>
        <dbReference type="EMBL" id="KAK9699068.1"/>
    </source>
</evidence>
<evidence type="ECO:0000256" key="2">
    <source>
        <dbReference type="ARBA" id="ARBA00023242"/>
    </source>
</evidence>
<name>A0AAW1J6Y5_SAPOF</name>
<dbReference type="GO" id="GO:0071036">
    <property type="term" value="P:nuclear polyadenylation-dependent snoRNA catabolic process"/>
    <property type="evidence" value="ECO:0007669"/>
    <property type="project" value="TreeGrafter"/>
</dbReference>
<dbReference type="GO" id="GO:0071039">
    <property type="term" value="P:nuclear polyadenylation-dependent CUT catabolic process"/>
    <property type="evidence" value="ECO:0007669"/>
    <property type="project" value="TreeGrafter"/>
</dbReference>
<dbReference type="GO" id="GO:0071037">
    <property type="term" value="P:nuclear polyadenylation-dependent snRNA catabolic process"/>
    <property type="evidence" value="ECO:0007669"/>
    <property type="project" value="TreeGrafter"/>
</dbReference>
<dbReference type="InterPro" id="IPR044876">
    <property type="entry name" value="HRDC_dom_sf"/>
</dbReference>
<feature type="domain" description="HRDC" evidence="4">
    <location>
        <begin position="293"/>
        <end position="377"/>
    </location>
</feature>
<accession>A0AAW1J6Y5</accession>
<dbReference type="Gene3D" id="1.10.150.80">
    <property type="entry name" value="HRDC domain"/>
    <property type="match status" value="1"/>
</dbReference>
<dbReference type="EMBL" id="JBDFQZ010000008">
    <property type="protein sequence ID" value="KAK9699068.1"/>
    <property type="molecule type" value="Genomic_DNA"/>
</dbReference>
<evidence type="ECO:0000259" key="4">
    <source>
        <dbReference type="PROSITE" id="PS50967"/>
    </source>
</evidence>
<dbReference type="PROSITE" id="PS50967">
    <property type="entry name" value="HRDC"/>
    <property type="match status" value="1"/>
</dbReference>
<dbReference type="SMART" id="SM00474">
    <property type="entry name" value="35EXOc"/>
    <property type="match status" value="1"/>
</dbReference>
<keyword evidence="2" id="KW-0539">Nucleus</keyword>
<dbReference type="InterPro" id="IPR010997">
    <property type="entry name" value="HRDC-like_sf"/>
</dbReference>
<keyword evidence="6" id="KW-1185">Reference proteome</keyword>
<dbReference type="GO" id="GO:0000176">
    <property type="term" value="C:nuclear exosome (RNase complex)"/>
    <property type="evidence" value="ECO:0007669"/>
    <property type="project" value="TreeGrafter"/>
</dbReference>
<dbReference type="Pfam" id="PF01612">
    <property type="entry name" value="DNA_pol_A_exo1"/>
    <property type="match status" value="1"/>
</dbReference>
<dbReference type="SUPFAM" id="SSF53098">
    <property type="entry name" value="Ribonuclease H-like"/>
    <property type="match status" value="1"/>
</dbReference>
<dbReference type="AlphaFoldDB" id="A0AAW1J6Y5"/>
<proteinExistence type="predicted"/>
<dbReference type="GO" id="GO:0071038">
    <property type="term" value="P:TRAMP-dependent tRNA surveillance pathway"/>
    <property type="evidence" value="ECO:0007669"/>
    <property type="project" value="TreeGrafter"/>
</dbReference>
<dbReference type="PANTHER" id="PTHR12124">
    <property type="entry name" value="POLYMYOSITIS/SCLERODERMA AUTOANTIGEN-RELATED"/>
    <property type="match status" value="1"/>
</dbReference>
<dbReference type="InterPro" id="IPR002562">
    <property type="entry name" value="3'-5'_exonuclease_dom"/>
</dbReference>